<dbReference type="GO" id="GO:0000981">
    <property type="term" value="F:DNA-binding transcription factor activity, RNA polymerase II-specific"/>
    <property type="evidence" value="ECO:0007669"/>
    <property type="project" value="TreeGrafter"/>
</dbReference>
<dbReference type="Proteomes" id="UP001186944">
    <property type="component" value="Unassembled WGS sequence"/>
</dbReference>
<dbReference type="InterPro" id="IPR036390">
    <property type="entry name" value="WH_DNA-bd_sf"/>
</dbReference>
<evidence type="ECO:0000259" key="4">
    <source>
        <dbReference type="PROSITE" id="PS51507"/>
    </source>
</evidence>
<dbReference type="PROSITE" id="PS00028">
    <property type="entry name" value="ZINC_FINGER_C2H2_1"/>
    <property type="match status" value="6"/>
</dbReference>
<feature type="domain" description="C2H2-type" evidence="3">
    <location>
        <begin position="984"/>
        <end position="1008"/>
    </location>
</feature>
<dbReference type="SMART" id="SM00348">
    <property type="entry name" value="IRF"/>
    <property type="match status" value="1"/>
</dbReference>
<dbReference type="PROSITE" id="PS50157">
    <property type="entry name" value="ZINC_FINGER_C2H2_2"/>
    <property type="match status" value="4"/>
</dbReference>
<dbReference type="PANTHER" id="PTHR11949">
    <property type="entry name" value="INTERFERON REGULATORY FACTOR"/>
    <property type="match status" value="1"/>
</dbReference>
<evidence type="ECO:0000259" key="3">
    <source>
        <dbReference type="PROSITE" id="PS50157"/>
    </source>
</evidence>
<dbReference type="InterPro" id="IPR013087">
    <property type="entry name" value="Znf_C2H2_type"/>
</dbReference>
<dbReference type="SUPFAM" id="SSF46785">
    <property type="entry name" value="Winged helix' DNA-binding domain"/>
    <property type="match status" value="1"/>
</dbReference>
<feature type="region of interest" description="Disordered" evidence="2">
    <location>
        <begin position="1355"/>
        <end position="1375"/>
    </location>
</feature>
<dbReference type="SMART" id="SM00355">
    <property type="entry name" value="ZnF_C2H2"/>
    <property type="match status" value="7"/>
</dbReference>
<feature type="compositionally biased region" description="Basic and acidic residues" evidence="2">
    <location>
        <begin position="1282"/>
        <end position="1311"/>
    </location>
</feature>
<dbReference type="SUPFAM" id="SSF57667">
    <property type="entry name" value="beta-beta-alpha zinc fingers"/>
    <property type="match status" value="2"/>
</dbReference>
<feature type="region of interest" description="Disordered" evidence="2">
    <location>
        <begin position="447"/>
        <end position="469"/>
    </location>
</feature>
<accession>A0AA88Y6K5</accession>
<dbReference type="GO" id="GO:0008270">
    <property type="term" value="F:zinc ion binding"/>
    <property type="evidence" value="ECO:0007669"/>
    <property type="project" value="UniProtKB-KW"/>
</dbReference>
<evidence type="ECO:0000313" key="5">
    <source>
        <dbReference type="EMBL" id="KAK3095471.1"/>
    </source>
</evidence>
<keyword evidence="6" id="KW-1185">Reference proteome</keyword>
<organism evidence="5 6">
    <name type="scientific">Pinctada imbricata</name>
    <name type="common">Atlantic pearl-oyster</name>
    <name type="synonym">Pinctada martensii</name>
    <dbReference type="NCBI Taxonomy" id="66713"/>
    <lineage>
        <taxon>Eukaryota</taxon>
        <taxon>Metazoa</taxon>
        <taxon>Spiralia</taxon>
        <taxon>Lophotrochozoa</taxon>
        <taxon>Mollusca</taxon>
        <taxon>Bivalvia</taxon>
        <taxon>Autobranchia</taxon>
        <taxon>Pteriomorphia</taxon>
        <taxon>Pterioida</taxon>
        <taxon>Pterioidea</taxon>
        <taxon>Pteriidae</taxon>
        <taxon>Pinctada</taxon>
    </lineage>
</organism>
<dbReference type="Gene3D" id="1.10.10.10">
    <property type="entry name" value="Winged helix-like DNA-binding domain superfamily/Winged helix DNA-binding domain"/>
    <property type="match status" value="1"/>
</dbReference>
<dbReference type="PANTHER" id="PTHR11949:SF17">
    <property type="entry name" value="IRF TRYPTOPHAN PENTAD REPEAT DOMAIN-CONTAINING PROTEIN"/>
    <property type="match status" value="1"/>
</dbReference>
<dbReference type="Gene3D" id="3.30.160.60">
    <property type="entry name" value="Classic Zinc Finger"/>
    <property type="match status" value="3"/>
</dbReference>
<feature type="compositionally biased region" description="Polar residues" evidence="2">
    <location>
        <begin position="1264"/>
        <end position="1281"/>
    </location>
</feature>
<protein>
    <submittedName>
        <fullName evidence="5">Uncharacterized protein</fullName>
    </submittedName>
</protein>
<keyword evidence="1" id="KW-0863">Zinc-finger</keyword>
<dbReference type="Pfam" id="PF00605">
    <property type="entry name" value="IRF"/>
    <property type="match status" value="1"/>
</dbReference>
<keyword evidence="1" id="KW-0862">Zinc</keyword>
<dbReference type="GO" id="GO:0000978">
    <property type="term" value="F:RNA polymerase II cis-regulatory region sequence-specific DNA binding"/>
    <property type="evidence" value="ECO:0007669"/>
    <property type="project" value="TreeGrafter"/>
</dbReference>
<feature type="compositionally biased region" description="Basic and acidic residues" evidence="2">
    <location>
        <begin position="350"/>
        <end position="360"/>
    </location>
</feature>
<evidence type="ECO:0000256" key="1">
    <source>
        <dbReference type="PROSITE-ProRule" id="PRU00042"/>
    </source>
</evidence>
<reference evidence="5" key="1">
    <citation type="submission" date="2019-08" db="EMBL/GenBank/DDBJ databases">
        <title>The improved chromosome-level genome for the pearl oyster Pinctada fucata martensii using PacBio sequencing and Hi-C.</title>
        <authorList>
            <person name="Zheng Z."/>
        </authorList>
    </citation>
    <scope>NUCLEOTIDE SEQUENCE</scope>
    <source>
        <strain evidence="5">ZZ-2019</strain>
        <tissue evidence="5">Adductor muscle</tissue>
    </source>
</reference>
<feature type="domain" description="C2H2-type" evidence="3">
    <location>
        <begin position="955"/>
        <end position="983"/>
    </location>
</feature>
<feature type="region of interest" description="Disordered" evidence="2">
    <location>
        <begin position="304"/>
        <end position="360"/>
    </location>
</feature>
<dbReference type="PRINTS" id="PR00267">
    <property type="entry name" value="INTFRNREGFCT"/>
</dbReference>
<dbReference type="InterPro" id="IPR036236">
    <property type="entry name" value="Znf_C2H2_sf"/>
</dbReference>
<feature type="region of interest" description="Disordered" evidence="2">
    <location>
        <begin position="1264"/>
        <end position="1329"/>
    </location>
</feature>
<dbReference type="PROSITE" id="PS51507">
    <property type="entry name" value="IRF_2"/>
    <property type="match status" value="1"/>
</dbReference>
<name>A0AA88Y6K5_PINIB</name>
<dbReference type="EMBL" id="VSWD01000008">
    <property type="protein sequence ID" value="KAK3095471.1"/>
    <property type="molecule type" value="Genomic_DNA"/>
</dbReference>
<dbReference type="InterPro" id="IPR001346">
    <property type="entry name" value="Interferon_reg_fact_DNA-bd_dom"/>
</dbReference>
<sequence length="1404" mass="154839">MDESVPEANNEETFEAVGNEVTIETEECETVIEEGHVTHAIIKYQDDGTTEVMEVGEEGREHIIVTSLDGDHQVVIETVGDDGDVPGNVMYVAAEEAEAEDSHVITNPPENYEEYQRPVRPVERQKMRPWLMDLLDRGNIPGLNWQNRSKRIFRISWKHAAHNCFNKDKDSDLFERWAYHTGRHHDGNHKRWKANFRCALNSLPDVIELRDLGVRKGDNAFKVYKFIDLSDKSGQEEKKRQQVINAMTLKSRGKGSKQSKSDTEVIKAEGMLQTLLHAIELKNQEASQEEGSPASIRARGALKRTLVEKSQQQAKKRRETEESEEDDAGSINSQDSSQEGIPTTPVSDSAKTEGKGPDGKAEAVITVPASLLSNLSKGISIAPAGQIPYGISTSGGQIIQLSTLLASLGQQGSPKKTPTSRLIAAKPVQKEGPVPKTVLETLKVIKSERDSANSEESQSESSPLEKKKDWTSLTAALKSTGTVKPTYSVAQTHTSESASVASASSPNVRNKLVTYLNEAGQPVKGSATIVRLSAPTRGKTMGSSTMERVIIKPSSGVNTMNSGSSTKSTGTTVVVSSPSAVVQRVEQLGDITVNIGNLDSGQPAQPVGHSVDVSTTTQSDDATEICAAVQEITEDGSQEDIFTKQITIDLGNVENQTKSEAEDGKEPSQQYVCLWCQVNFDSKADLLRHFLVLHQDMLVSEDSENIPVSLLSEGENNAEKLASTVFDALGLASSSKVKVERNRDGLFTQVIDLSQVNFSEDEVLDLSKTKEALTIGEDNKLVISELNIPPADNRPKYSLNSLIEALRNTIEQDRKDKPSIRQSLSTSFEQLVGEEGEQIFKELSSDSSDKNSDPDSDSEYQVSVKTVNIDGKTMYKCDKCNKTFSKSCTFARHAMIHAKLYPYRCGICNLKYKDMRVLLKHLDWHGENLDCPCKKCENSENEGSKDSEVNKVCHFQCDICGKSFVSDEVCKTHVNIMHSQGSSMKCETCDMKFTCYRMLSKHRKSAHSVQFCPYCYESCTDLASHFKKHEGAYLYRCGLCSSGFNSRPHLHDHLKVHTLLGKVSEEGTSSTVKQVVKAKNINKQLKAGALDLGPASSEQEKSITLKASDFLNKKLQDKIIVETFDKDKTGKTITKSLVIDNCQTGVEEDPGMTSEEVIMEEVIQETPTGDTYLDIDFQSMPDQSVIEIPICTEENVNISIPTTVQDIAEEVTPHTENLPQSESQATEVTIESQTAEIENAPQEAETVTEISVNDKVVADGDIQAESNIQNEPIQEQFTMKNATEKKLEGDVSKDEVRDQKDSESEEKEKNVGESSKVTSSGISLRRRSSRRCRWHDNDSVCERCDTTFVRKIAFGRKPKRSKDSPRSSVDDGSLNLPIAENYHEGIEDDALTLTPSLATTAVAK</sequence>
<feature type="domain" description="IRF tryptophan pentad repeat" evidence="4">
    <location>
        <begin position="124"/>
        <end position="228"/>
    </location>
</feature>
<dbReference type="GO" id="GO:0005634">
    <property type="term" value="C:nucleus"/>
    <property type="evidence" value="ECO:0007669"/>
    <property type="project" value="TreeGrafter"/>
</dbReference>
<feature type="domain" description="C2H2-type" evidence="3">
    <location>
        <begin position="875"/>
        <end position="902"/>
    </location>
</feature>
<evidence type="ECO:0000313" key="6">
    <source>
        <dbReference type="Proteomes" id="UP001186944"/>
    </source>
</evidence>
<proteinExistence type="predicted"/>
<gene>
    <name evidence="5" type="ORF">FSP39_015082</name>
</gene>
<dbReference type="CDD" id="cd00103">
    <property type="entry name" value="IRF"/>
    <property type="match status" value="1"/>
</dbReference>
<comment type="caution">
    <text evidence="5">The sequence shown here is derived from an EMBL/GenBank/DDBJ whole genome shotgun (WGS) entry which is preliminary data.</text>
</comment>
<feature type="domain" description="C2H2-type" evidence="3">
    <location>
        <begin position="1035"/>
        <end position="1058"/>
    </location>
</feature>
<dbReference type="InterPro" id="IPR036388">
    <property type="entry name" value="WH-like_DNA-bd_sf"/>
</dbReference>
<dbReference type="GO" id="GO:0002376">
    <property type="term" value="P:immune system process"/>
    <property type="evidence" value="ECO:0007669"/>
    <property type="project" value="TreeGrafter"/>
</dbReference>
<evidence type="ECO:0000256" key="2">
    <source>
        <dbReference type="SAM" id="MobiDB-lite"/>
    </source>
</evidence>
<feature type="compositionally biased region" description="Polar residues" evidence="2">
    <location>
        <begin position="330"/>
        <end position="349"/>
    </location>
</feature>
<keyword evidence="1" id="KW-0479">Metal-binding</keyword>